<evidence type="ECO:0000256" key="1">
    <source>
        <dbReference type="SAM" id="MobiDB-lite"/>
    </source>
</evidence>
<dbReference type="SUPFAM" id="SSF49313">
    <property type="entry name" value="Cadherin-like"/>
    <property type="match status" value="2"/>
</dbReference>
<feature type="compositionally biased region" description="Polar residues" evidence="1">
    <location>
        <begin position="598"/>
        <end position="610"/>
    </location>
</feature>
<dbReference type="GO" id="GO:0005509">
    <property type="term" value="F:calcium ion binding"/>
    <property type="evidence" value="ECO:0007669"/>
    <property type="project" value="InterPro"/>
</dbReference>
<evidence type="ECO:0000313" key="4">
    <source>
        <dbReference type="EMBL" id="PAV15537.1"/>
    </source>
</evidence>
<sequence>MYRTIYFLSLIIFVFILSSLAASNVEYPVKDQLPLIARVGQQYTWSISPNTFSATVEPSLITVSSLPSWLTFSNLTFSGTPSAQDEGNFNITVSSESFTLTGGKPTLRVPLRWSFSVGIDYDTFKNNNDLYYYAQQANGSQLPGWINFDAETATFDGVARTPPLEEGQIVELMLVASDQAGYSAVHELFNIFIQSHSIYSLGFYEINATANESFEHDFKHDTLLFRTITIDNSSITSDNITFLSIDNTFAKWLSFDSDSRTIFGTTPNDGSYILNMTITTCNETFFVNTTLNIFPSFFTSQLLPDMFVLPGSTFSHPVSSYLSDHPSFSSHNVTLSVNSSAKYIELTVGHDGEYVLGGSVPENPGNYVDVQLIAYDHYTHCASHASVRMIFRGSGSDAAMKSALSKHRRLILGIGIGLGSLAILLLMAGTMAIIRKCCQVQDSAIGLYRPDEKTITSSDVQHNTPGYGWSEKVGLGISEVDPVYKPPNTDIGVGFPPFSPGSPQVTKTTKAAFFQNFRNALRSFSGSQQNLSPATRKSAISKPIIMFTKESLDSLRALREAAGLNVDTTTGIHGPAQESYEMGVDSFSLGLSSGLCSVNQSPSSSTGRSNETGKRSIPKQRPDFRPPLRDISLHAEYRSKQALDPKTVGSIYPEKIRNRGEEIQVIQSPDDFDRERDLEEAVIVTASRATSVHSVRSSGYSYVPSTLTKDSPVVKTSSYVQTRPRLVQFKGARDVPIPINGRTLNVDSGTTLERRIVSQRAAIISPHTNEGPGTFSNEADPDTIMTEGMRYVRAFGDQTEDLKQTKAQQYGSLPPTSSPSPSRSNSCSKRSSKATQSSTGKDSTTPTQTSYVFPTPSQSYDSGKIAPAISEKGSSRDSRGERGSLMMSRIIVRVGEPFAFKYPISLHSNVLASQTSSGTRKLVARSLYSGKKLPPFLSHSVSPMTTVGSGKKRRERYEWEFWGKATSGDLGEIFIGFFEEGEGGKCIGRLTLDVTKNANVKTLSRP</sequence>
<dbReference type="Proteomes" id="UP000217199">
    <property type="component" value="Unassembled WGS sequence"/>
</dbReference>
<evidence type="ECO:0000256" key="2">
    <source>
        <dbReference type="SAM" id="Phobius"/>
    </source>
</evidence>
<gene>
    <name evidence="4" type="ORF">PNOK_0930100</name>
</gene>
<dbReference type="InterPro" id="IPR006644">
    <property type="entry name" value="Cadg"/>
</dbReference>
<dbReference type="AlphaFoldDB" id="A0A286U7I9"/>
<reference evidence="4 5" key="1">
    <citation type="journal article" date="2017" name="Mol. Ecol.">
        <title>Comparative and population genomic landscape of Phellinus noxius: A hypervariable fungus causing root rot in trees.</title>
        <authorList>
            <person name="Chung C.L."/>
            <person name="Lee T.J."/>
            <person name="Akiba M."/>
            <person name="Lee H.H."/>
            <person name="Kuo T.H."/>
            <person name="Liu D."/>
            <person name="Ke H.M."/>
            <person name="Yokoi T."/>
            <person name="Roa M.B."/>
            <person name="Lu M.J."/>
            <person name="Chang Y.Y."/>
            <person name="Ann P.J."/>
            <person name="Tsai J.N."/>
            <person name="Chen C.Y."/>
            <person name="Tzean S.S."/>
            <person name="Ota Y."/>
            <person name="Hattori T."/>
            <person name="Sahashi N."/>
            <person name="Liou R.F."/>
            <person name="Kikuchi T."/>
            <person name="Tsai I.J."/>
        </authorList>
    </citation>
    <scope>NUCLEOTIDE SEQUENCE [LARGE SCALE GENOMIC DNA]</scope>
    <source>
        <strain evidence="4 5">FFPRI411160</strain>
    </source>
</reference>
<feature type="transmembrane region" description="Helical" evidence="2">
    <location>
        <begin position="6"/>
        <end position="25"/>
    </location>
</feature>
<proteinExistence type="predicted"/>
<dbReference type="SMART" id="SM00736">
    <property type="entry name" value="CADG"/>
    <property type="match status" value="1"/>
</dbReference>
<feature type="region of interest" description="Disordered" evidence="1">
    <location>
        <begin position="806"/>
        <end position="881"/>
    </location>
</feature>
<dbReference type="InParanoid" id="A0A286U7I9"/>
<dbReference type="InterPro" id="IPR015919">
    <property type="entry name" value="Cadherin-like_sf"/>
</dbReference>
<evidence type="ECO:0000313" key="5">
    <source>
        <dbReference type="Proteomes" id="UP000217199"/>
    </source>
</evidence>
<dbReference type="EMBL" id="NBII01000010">
    <property type="protein sequence ID" value="PAV15537.1"/>
    <property type="molecule type" value="Genomic_DNA"/>
</dbReference>
<dbReference type="InterPro" id="IPR013783">
    <property type="entry name" value="Ig-like_fold"/>
</dbReference>
<dbReference type="GO" id="GO:0016020">
    <property type="term" value="C:membrane"/>
    <property type="evidence" value="ECO:0007669"/>
    <property type="project" value="InterPro"/>
</dbReference>
<dbReference type="Gene3D" id="2.60.40.10">
    <property type="entry name" value="Immunoglobulins"/>
    <property type="match status" value="2"/>
</dbReference>
<keyword evidence="2" id="KW-1133">Transmembrane helix</keyword>
<keyword evidence="2" id="KW-0472">Membrane</keyword>
<accession>A0A286U7I9</accession>
<comment type="caution">
    <text evidence="4">The sequence shown here is derived from an EMBL/GenBank/DDBJ whole genome shotgun (WGS) entry which is preliminary data.</text>
</comment>
<feature type="transmembrane region" description="Helical" evidence="2">
    <location>
        <begin position="410"/>
        <end position="434"/>
    </location>
</feature>
<dbReference type="Pfam" id="PF05345">
    <property type="entry name" value="He_PIG"/>
    <property type="match status" value="1"/>
</dbReference>
<keyword evidence="5" id="KW-1185">Reference proteome</keyword>
<evidence type="ECO:0000259" key="3">
    <source>
        <dbReference type="SMART" id="SM00736"/>
    </source>
</evidence>
<feature type="compositionally biased region" description="Polar residues" evidence="1">
    <location>
        <begin position="833"/>
        <end position="861"/>
    </location>
</feature>
<feature type="compositionally biased region" description="Low complexity" evidence="1">
    <location>
        <begin position="812"/>
        <end position="829"/>
    </location>
</feature>
<dbReference type="STRING" id="2282107.A0A286U7I9"/>
<name>A0A286U7I9_9AGAM</name>
<feature type="domain" description="Dystroglycan-type cadherin-like" evidence="3">
    <location>
        <begin position="106"/>
        <end position="200"/>
    </location>
</feature>
<organism evidence="4 5">
    <name type="scientific">Pyrrhoderma noxium</name>
    <dbReference type="NCBI Taxonomy" id="2282107"/>
    <lineage>
        <taxon>Eukaryota</taxon>
        <taxon>Fungi</taxon>
        <taxon>Dikarya</taxon>
        <taxon>Basidiomycota</taxon>
        <taxon>Agaricomycotina</taxon>
        <taxon>Agaricomycetes</taxon>
        <taxon>Hymenochaetales</taxon>
        <taxon>Hymenochaetaceae</taxon>
        <taxon>Pyrrhoderma</taxon>
    </lineage>
</organism>
<protein>
    <recommendedName>
        <fullName evidence="3">Dystroglycan-type cadherin-like domain-containing protein</fullName>
    </recommendedName>
</protein>
<feature type="region of interest" description="Disordered" evidence="1">
    <location>
        <begin position="598"/>
        <end position="627"/>
    </location>
</feature>
<keyword evidence="2" id="KW-0812">Transmembrane</keyword>
<dbReference type="OrthoDB" id="414243at2759"/>